<dbReference type="SUPFAM" id="SSF53098">
    <property type="entry name" value="Ribonuclease H-like"/>
    <property type="match status" value="1"/>
</dbReference>
<keyword evidence="3" id="KW-1185">Reference proteome</keyword>
<dbReference type="GO" id="GO:0003676">
    <property type="term" value="F:nucleic acid binding"/>
    <property type="evidence" value="ECO:0007669"/>
    <property type="project" value="InterPro"/>
</dbReference>
<dbReference type="EMBL" id="CP144753">
    <property type="protein sequence ID" value="WVZ95622.1"/>
    <property type="molecule type" value="Genomic_DNA"/>
</dbReference>
<organism evidence="2 3">
    <name type="scientific">Paspalum notatum var. saurae</name>
    <dbReference type="NCBI Taxonomy" id="547442"/>
    <lineage>
        <taxon>Eukaryota</taxon>
        <taxon>Viridiplantae</taxon>
        <taxon>Streptophyta</taxon>
        <taxon>Embryophyta</taxon>
        <taxon>Tracheophyta</taxon>
        <taxon>Spermatophyta</taxon>
        <taxon>Magnoliopsida</taxon>
        <taxon>Liliopsida</taxon>
        <taxon>Poales</taxon>
        <taxon>Poaceae</taxon>
        <taxon>PACMAD clade</taxon>
        <taxon>Panicoideae</taxon>
        <taxon>Andropogonodae</taxon>
        <taxon>Paspaleae</taxon>
        <taxon>Paspalinae</taxon>
        <taxon>Paspalum</taxon>
    </lineage>
</organism>
<proteinExistence type="predicted"/>
<dbReference type="PANTHER" id="PTHR42648:SF21">
    <property type="entry name" value="CYSTEINE-RICH RLK (RECEPTOR-LIKE PROTEIN KINASE) 8"/>
    <property type="match status" value="1"/>
</dbReference>
<sequence>MTDNHIWFSSLTPVSSSEHIIFGDKGTGKNGVVERKNRTFVEMARTMLDDHRTPRKFWAEAINTVCYVSNRIFLRAVLNKTSYELLFEWQPKVSHLRVFGCSCFVLKQGNLDKFKPRSSDRVFLVIPRTRVHIVFGSWTPAGLLRLVKVLLMKLCLAQPLVLSSSSDDEIGTTIFEDDEKDVGVSGDTTPAAAPEPVASLSEDAASLSENDE</sequence>
<dbReference type="InterPro" id="IPR036397">
    <property type="entry name" value="RNaseH_sf"/>
</dbReference>
<protein>
    <recommendedName>
        <fullName evidence="4">Integrase catalytic domain-containing protein</fullName>
    </recommendedName>
</protein>
<dbReference type="InterPro" id="IPR012337">
    <property type="entry name" value="RNaseH-like_sf"/>
</dbReference>
<evidence type="ECO:0000256" key="1">
    <source>
        <dbReference type="SAM" id="MobiDB-lite"/>
    </source>
</evidence>
<evidence type="ECO:0000313" key="2">
    <source>
        <dbReference type="EMBL" id="WVZ95622.1"/>
    </source>
</evidence>
<dbReference type="PANTHER" id="PTHR42648">
    <property type="entry name" value="TRANSPOSASE, PUTATIVE-RELATED"/>
    <property type="match status" value="1"/>
</dbReference>
<name>A0AAQ3XGG2_PASNO</name>
<feature type="compositionally biased region" description="Low complexity" evidence="1">
    <location>
        <begin position="198"/>
        <end position="212"/>
    </location>
</feature>
<dbReference type="Proteomes" id="UP001341281">
    <property type="component" value="Chromosome 09"/>
</dbReference>
<accession>A0AAQ3XGG2</accession>
<dbReference type="InterPro" id="IPR039537">
    <property type="entry name" value="Retrotran_Ty1/copia-like"/>
</dbReference>
<gene>
    <name evidence="2" type="ORF">U9M48_041357</name>
</gene>
<dbReference type="AlphaFoldDB" id="A0AAQ3XGG2"/>
<evidence type="ECO:0008006" key="4">
    <source>
        <dbReference type="Google" id="ProtNLM"/>
    </source>
</evidence>
<feature type="region of interest" description="Disordered" evidence="1">
    <location>
        <begin position="174"/>
        <end position="212"/>
    </location>
</feature>
<evidence type="ECO:0000313" key="3">
    <source>
        <dbReference type="Proteomes" id="UP001341281"/>
    </source>
</evidence>
<dbReference type="Gene3D" id="3.30.420.10">
    <property type="entry name" value="Ribonuclease H-like superfamily/Ribonuclease H"/>
    <property type="match status" value="1"/>
</dbReference>
<reference evidence="2 3" key="1">
    <citation type="submission" date="2024-02" db="EMBL/GenBank/DDBJ databases">
        <title>High-quality chromosome-scale genome assembly of Pensacola bahiagrass (Paspalum notatum Flugge var. saurae).</title>
        <authorList>
            <person name="Vega J.M."/>
            <person name="Podio M."/>
            <person name="Orjuela J."/>
            <person name="Siena L.A."/>
            <person name="Pessino S.C."/>
            <person name="Combes M.C."/>
            <person name="Mariac C."/>
            <person name="Albertini E."/>
            <person name="Pupilli F."/>
            <person name="Ortiz J.P.A."/>
            <person name="Leblanc O."/>
        </authorList>
    </citation>
    <scope>NUCLEOTIDE SEQUENCE [LARGE SCALE GENOMIC DNA]</scope>
    <source>
        <strain evidence="2">R1</strain>
        <tissue evidence="2">Leaf</tissue>
    </source>
</reference>